<dbReference type="InterPro" id="IPR036388">
    <property type="entry name" value="WH-like_DNA-bd_sf"/>
</dbReference>
<dbReference type="PANTHER" id="PTHR42756:SF1">
    <property type="entry name" value="TRANSCRIPTIONAL REPRESSOR OF EMRAB OPERON"/>
    <property type="match status" value="1"/>
</dbReference>
<dbReference type="InterPro" id="IPR036390">
    <property type="entry name" value="WH_DNA-bd_sf"/>
</dbReference>
<evidence type="ECO:0000256" key="2">
    <source>
        <dbReference type="ARBA" id="ARBA00023125"/>
    </source>
</evidence>
<reference evidence="5 6" key="1">
    <citation type="submission" date="2020-04" db="EMBL/GenBank/DDBJ databases">
        <authorList>
            <person name="De Canck E."/>
        </authorList>
    </citation>
    <scope>NUCLEOTIDE SEQUENCE [LARGE SCALE GENOMIC DNA]</scope>
    <source>
        <strain evidence="5 6">LMG 29542</strain>
    </source>
</reference>
<dbReference type="AlphaFoldDB" id="A0A6J5DU24"/>
<evidence type="ECO:0000256" key="1">
    <source>
        <dbReference type="ARBA" id="ARBA00023015"/>
    </source>
</evidence>
<dbReference type="SMART" id="SM00347">
    <property type="entry name" value="HTH_MARR"/>
    <property type="match status" value="1"/>
</dbReference>
<name>A0A6J5DU24_9BURK</name>
<protein>
    <submittedName>
        <fullName evidence="5">Transcriptional regulator SlyA</fullName>
    </submittedName>
</protein>
<dbReference type="GO" id="GO:0003700">
    <property type="term" value="F:DNA-binding transcription factor activity"/>
    <property type="evidence" value="ECO:0007669"/>
    <property type="project" value="InterPro"/>
</dbReference>
<keyword evidence="1" id="KW-0805">Transcription regulation</keyword>
<dbReference type="SUPFAM" id="SSF46785">
    <property type="entry name" value="Winged helix' DNA-binding domain"/>
    <property type="match status" value="1"/>
</dbReference>
<dbReference type="Pfam" id="PF01047">
    <property type="entry name" value="MarR"/>
    <property type="match status" value="1"/>
</dbReference>
<dbReference type="RefSeq" id="WP_175227128.1">
    <property type="nucleotide sequence ID" value="NZ_CADIKH010000011.1"/>
</dbReference>
<evidence type="ECO:0000256" key="3">
    <source>
        <dbReference type="ARBA" id="ARBA00023163"/>
    </source>
</evidence>
<dbReference type="Proteomes" id="UP000494363">
    <property type="component" value="Unassembled WGS sequence"/>
</dbReference>
<dbReference type="PANTHER" id="PTHR42756">
    <property type="entry name" value="TRANSCRIPTIONAL REGULATOR, MARR"/>
    <property type="match status" value="1"/>
</dbReference>
<dbReference type="GO" id="GO:0003677">
    <property type="term" value="F:DNA binding"/>
    <property type="evidence" value="ECO:0007669"/>
    <property type="project" value="UniProtKB-KW"/>
</dbReference>
<organism evidence="5 6">
    <name type="scientific">Paraburkholderia humisilvae</name>
    <dbReference type="NCBI Taxonomy" id="627669"/>
    <lineage>
        <taxon>Bacteria</taxon>
        <taxon>Pseudomonadati</taxon>
        <taxon>Pseudomonadota</taxon>
        <taxon>Betaproteobacteria</taxon>
        <taxon>Burkholderiales</taxon>
        <taxon>Burkholderiaceae</taxon>
        <taxon>Paraburkholderia</taxon>
    </lineage>
</organism>
<dbReference type="Gene3D" id="1.10.10.10">
    <property type="entry name" value="Winged helix-like DNA-binding domain superfamily/Winged helix DNA-binding domain"/>
    <property type="match status" value="1"/>
</dbReference>
<evidence type="ECO:0000313" key="5">
    <source>
        <dbReference type="EMBL" id="CAB3756522.1"/>
    </source>
</evidence>
<keyword evidence="6" id="KW-1185">Reference proteome</keyword>
<proteinExistence type="predicted"/>
<sequence>MTFYTQDNYHPANSVGFVLHKAHKRLVADMDAALKGLNVKSQHVGILISLLRRSQARSTTLSRQLGVNPGLMSRMLDSLEALGLLMRSRDRQDRRAVNVRLTDVGRATARRIRELTPEVLNARLHGFTEAEFVELRRLLYKLIEK</sequence>
<dbReference type="InterPro" id="IPR000835">
    <property type="entry name" value="HTH_MarR-typ"/>
</dbReference>
<dbReference type="PRINTS" id="PR00598">
    <property type="entry name" value="HTHMARR"/>
</dbReference>
<keyword evidence="2" id="KW-0238">DNA-binding</keyword>
<evidence type="ECO:0000313" key="6">
    <source>
        <dbReference type="Proteomes" id="UP000494363"/>
    </source>
</evidence>
<accession>A0A6J5DU24</accession>
<evidence type="ECO:0000259" key="4">
    <source>
        <dbReference type="PROSITE" id="PS50995"/>
    </source>
</evidence>
<dbReference type="PROSITE" id="PS50995">
    <property type="entry name" value="HTH_MARR_2"/>
    <property type="match status" value="1"/>
</dbReference>
<dbReference type="EMBL" id="CADIKH010000011">
    <property type="protein sequence ID" value="CAB3756522.1"/>
    <property type="molecule type" value="Genomic_DNA"/>
</dbReference>
<gene>
    <name evidence="5" type="primary">slyA_1</name>
    <name evidence="5" type="ORF">LMG29542_02887</name>
</gene>
<keyword evidence="3" id="KW-0804">Transcription</keyword>
<feature type="domain" description="HTH marR-type" evidence="4">
    <location>
        <begin position="12"/>
        <end position="144"/>
    </location>
</feature>